<reference evidence="3 4" key="1">
    <citation type="journal article" date="2015" name="Nature">
        <title>rRNA introns, odd ribosomes, and small enigmatic genomes across a large radiation of phyla.</title>
        <authorList>
            <person name="Brown C.T."/>
            <person name="Hug L.A."/>
            <person name="Thomas B.C."/>
            <person name="Sharon I."/>
            <person name="Castelle C.J."/>
            <person name="Singh A."/>
            <person name="Wilkins M.J."/>
            <person name="Williams K.H."/>
            <person name="Banfield J.F."/>
        </authorList>
    </citation>
    <scope>NUCLEOTIDE SEQUENCE [LARGE SCALE GENOMIC DNA]</scope>
</reference>
<sequence length="745" mass="78878">MACLSAAYRRGLCIITESNPETLQGFWLLRLTTLSPTASPGTNQIYILAGLSPGTTYYVGIKSQDSASPPNISLLSNVISATTISLSLTISNVSVTTNNTSATINWDTNQDASSQSDYDSDDDPGDFTTEDTTLRRNHSIAVPNLVSCAIYHLRAKSRRGDIVAQSSLQKTYTKACLGSASVIKDASRFITSSSGGELELVNVPGKSLKVNIPPSTFIGALQALQLEKTAAFTGAPAPAGKTSIGGHIYELKALTSPSTSLTSLSSPATITISYDSSEISGIDESSLSTYHWNGTGWVELSGCFKNTLAKTVSCPTSSLSPFALFGTPSDTTAPVISSVSSDSITSSSAIITWTTNEPADAYVEYGPTLSYVSQTPRETDFTTSHSIALSGLSPSAIYHYRTRSSDPAGNFVVSEDNIFVTPAAPPPPPPPPPPPASSGPSGGGGGGGGAPPAVSAPSDFQVLGGENQIVLTWKNPVDVNFVRARVIRKANSALISPNDGEIIYEGDKEEFTDTTAKPGVKYYYAVFSLDRNLSSSILAQASASLGQMSNQSIEQSLAKVVSTPALSLPKFRFVFTRFLQSGSRHEEVKNLQTLLNSLSLNVASQGPGSQGQETDFFGSLTASAVKKFQAKYGIEQLGIVGPKTRAKLNELSGFIPLEASFASGETEAKRLLTGPFAFGYQNDQVKLLQTMLAKDSSVYPEGIITGYYGSLTRKAVERFQQKYGIEQTGLAGPQTRAKLNEIFGR</sequence>
<accession>A0A0G1IR38</accession>
<dbReference type="InterPro" id="IPR036116">
    <property type="entry name" value="FN3_sf"/>
</dbReference>
<evidence type="ECO:0000313" key="3">
    <source>
        <dbReference type="EMBL" id="KKT61856.1"/>
    </source>
</evidence>
<dbReference type="Proteomes" id="UP000034652">
    <property type="component" value="Unassembled WGS sequence"/>
</dbReference>
<feature type="compositionally biased region" description="Pro residues" evidence="1">
    <location>
        <begin position="423"/>
        <end position="437"/>
    </location>
</feature>
<feature type="compositionally biased region" description="Acidic residues" evidence="1">
    <location>
        <begin position="118"/>
        <end position="129"/>
    </location>
</feature>
<dbReference type="SUPFAM" id="SSF47090">
    <property type="entry name" value="PGBD-like"/>
    <property type="match status" value="2"/>
</dbReference>
<dbReference type="SUPFAM" id="SSF101447">
    <property type="entry name" value="Formin homology 2 domain (FH2 domain)"/>
    <property type="match status" value="1"/>
</dbReference>
<dbReference type="Pfam" id="PF01471">
    <property type="entry name" value="PG_binding_1"/>
    <property type="match status" value="2"/>
</dbReference>
<evidence type="ECO:0000256" key="1">
    <source>
        <dbReference type="SAM" id="MobiDB-lite"/>
    </source>
</evidence>
<dbReference type="InterPro" id="IPR003961">
    <property type="entry name" value="FN3_dom"/>
</dbReference>
<dbReference type="STRING" id="1618646.UW57_C0027G0003"/>
<feature type="compositionally biased region" description="Gly residues" evidence="1">
    <location>
        <begin position="440"/>
        <end position="450"/>
    </location>
</feature>
<dbReference type="InterPro" id="IPR036366">
    <property type="entry name" value="PGBDSf"/>
</dbReference>
<proteinExistence type="predicted"/>
<dbReference type="GO" id="GO:0003993">
    <property type="term" value="F:acid phosphatase activity"/>
    <property type="evidence" value="ECO:0007669"/>
    <property type="project" value="InterPro"/>
</dbReference>
<dbReference type="SUPFAM" id="SSF49265">
    <property type="entry name" value="Fibronectin type III"/>
    <property type="match status" value="1"/>
</dbReference>
<feature type="region of interest" description="Disordered" evidence="1">
    <location>
        <begin position="106"/>
        <end position="131"/>
    </location>
</feature>
<name>A0A0G1IR38_9BACT</name>
<evidence type="ECO:0000313" key="4">
    <source>
        <dbReference type="Proteomes" id="UP000034652"/>
    </source>
</evidence>
<comment type="caution">
    <text evidence="3">The sequence shown here is derived from an EMBL/GenBank/DDBJ whole genome shotgun (WGS) entry which is preliminary data.</text>
</comment>
<dbReference type="AlphaFoldDB" id="A0A0G1IR38"/>
<evidence type="ECO:0000259" key="2">
    <source>
        <dbReference type="PROSITE" id="PS50853"/>
    </source>
</evidence>
<dbReference type="PROSITE" id="PS50853">
    <property type="entry name" value="FN3"/>
    <property type="match status" value="1"/>
</dbReference>
<protein>
    <submittedName>
        <fullName evidence="3">Peptidoglycan-binding domain 1 protein</fullName>
    </submittedName>
</protein>
<dbReference type="InterPro" id="IPR013783">
    <property type="entry name" value="Ig-like_fold"/>
</dbReference>
<dbReference type="SUPFAM" id="SSF49363">
    <property type="entry name" value="Purple acid phosphatase, N-terminal domain"/>
    <property type="match status" value="1"/>
</dbReference>
<dbReference type="SMART" id="SM00060">
    <property type="entry name" value="FN3"/>
    <property type="match status" value="3"/>
</dbReference>
<dbReference type="EMBL" id="LCIV01000027">
    <property type="protein sequence ID" value="KKT61856.1"/>
    <property type="molecule type" value="Genomic_DNA"/>
</dbReference>
<dbReference type="InterPro" id="IPR002477">
    <property type="entry name" value="Peptidoglycan-bd-like"/>
</dbReference>
<feature type="compositionally biased region" description="Low complexity" evidence="1">
    <location>
        <begin position="106"/>
        <end position="117"/>
    </location>
</feature>
<dbReference type="Gene3D" id="1.10.101.10">
    <property type="entry name" value="PGBD-like superfamily/PGBD"/>
    <property type="match status" value="2"/>
</dbReference>
<dbReference type="GO" id="GO:0046872">
    <property type="term" value="F:metal ion binding"/>
    <property type="evidence" value="ECO:0007669"/>
    <property type="project" value="InterPro"/>
</dbReference>
<dbReference type="Gene3D" id="2.60.40.10">
    <property type="entry name" value="Immunoglobulins"/>
    <property type="match status" value="1"/>
</dbReference>
<dbReference type="InterPro" id="IPR036365">
    <property type="entry name" value="PGBD-like_sf"/>
</dbReference>
<feature type="region of interest" description="Disordered" evidence="1">
    <location>
        <begin position="419"/>
        <end position="459"/>
    </location>
</feature>
<dbReference type="InterPro" id="IPR008963">
    <property type="entry name" value="Purple_acid_Pase-like_N"/>
</dbReference>
<feature type="domain" description="Fibronectin type-III" evidence="2">
    <location>
        <begin position="335"/>
        <end position="424"/>
    </location>
</feature>
<dbReference type="Gene3D" id="2.60.40.380">
    <property type="entry name" value="Purple acid phosphatase-like, N-terminal"/>
    <property type="match status" value="1"/>
</dbReference>
<organism evidence="3 4">
    <name type="scientific">Candidatus Giovannonibacteria bacterium GW2011_GWA1_44_29</name>
    <dbReference type="NCBI Taxonomy" id="1618646"/>
    <lineage>
        <taxon>Bacteria</taxon>
        <taxon>Candidatus Giovannoniibacteriota</taxon>
    </lineage>
</organism>
<gene>
    <name evidence="3" type="ORF">UW57_C0027G0003</name>
</gene>